<name>A0A6G0SFH7_9STRA</name>
<comment type="caution">
    <text evidence="2">The sequence shown here is derived from an EMBL/GenBank/DDBJ whole genome shotgun (WGS) entry which is preliminary data.</text>
</comment>
<evidence type="ECO:0000256" key="1">
    <source>
        <dbReference type="SAM" id="SignalP"/>
    </source>
</evidence>
<feature type="chain" id="PRO_5026119890" description="SUEL-type lectin domain-containing protein" evidence="1">
    <location>
        <begin position="19"/>
        <end position="75"/>
    </location>
</feature>
<evidence type="ECO:0000313" key="2">
    <source>
        <dbReference type="EMBL" id="KAE9357409.1"/>
    </source>
</evidence>
<dbReference type="EMBL" id="QXFY01000094">
    <property type="protein sequence ID" value="KAE9357409.1"/>
    <property type="molecule type" value="Genomic_DNA"/>
</dbReference>
<organism evidence="2 3">
    <name type="scientific">Phytophthora fragariae</name>
    <dbReference type="NCBI Taxonomy" id="53985"/>
    <lineage>
        <taxon>Eukaryota</taxon>
        <taxon>Sar</taxon>
        <taxon>Stramenopiles</taxon>
        <taxon>Oomycota</taxon>
        <taxon>Peronosporomycetes</taxon>
        <taxon>Peronosporales</taxon>
        <taxon>Peronosporaceae</taxon>
        <taxon>Phytophthora</taxon>
    </lineage>
</organism>
<proteinExistence type="predicted"/>
<sequence length="75" mass="8114">MSTFCIVLAVAILNSCYLESTVRLPQTLHESHVVSKGFERVCGVPNVVGAGKTCHDAIPAGGFSWETLDINYCRT</sequence>
<evidence type="ECO:0008006" key="4">
    <source>
        <dbReference type="Google" id="ProtNLM"/>
    </source>
</evidence>
<dbReference type="Proteomes" id="UP000486351">
    <property type="component" value="Unassembled WGS sequence"/>
</dbReference>
<reference evidence="2 3" key="1">
    <citation type="submission" date="2018-09" db="EMBL/GenBank/DDBJ databases">
        <title>Genomic investigation of the strawberry pathogen Phytophthora fragariae indicates pathogenicity is determined by transcriptional variation in three key races.</title>
        <authorList>
            <person name="Adams T.M."/>
            <person name="Armitage A.D."/>
            <person name="Sobczyk M.K."/>
            <person name="Bates H.J."/>
            <person name="Dunwell J.M."/>
            <person name="Nellist C.F."/>
            <person name="Harrison R.J."/>
        </authorList>
    </citation>
    <scope>NUCLEOTIDE SEQUENCE [LARGE SCALE GENOMIC DNA]</scope>
    <source>
        <strain evidence="2 3">NOV-77</strain>
    </source>
</reference>
<gene>
    <name evidence="2" type="ORF">PF008_g3178</name>
</gene>
<feature type="signal peptide" evidence="1">
    <location>
        <begin position="1"/>
        <end position="18"/>
    </location>
</feature>
<evidence type="ECO:0000313" key="3">
    <source>
        <dbReference type="Proteomes" id="UP000486351"/>
    </source>
</evidence>
<keyword evidence="1" id="KW-0732">Signal</keyword>
<protein>
    <recommendedName>
        <fullName evidence="4">SUEL-type lectin domain-containing protein</fullName>
    </recommendedName>
</protein>
<accession>A0A6G0SFH7</accession>
<dbReference type="AlphaFoldDB" id="A0A6G0SFH7"/>